<feature type="domain" description="Periplasmic binding protein" evidence="3">
    <location>
        <begin position="27"/>
        <end position="252"/>
    </location>
</feature>
<protein>
    <submittedName>
        <fullName evidence="4">Substrate-binding domain-containing protein</fullName>
    </submittedName>
</protein>
<dbReference type="InterPro" id="IPR028082">
    <property type="entry name" value="Peripla_BP_I"/>
</dbReference>
<dbReference type="Gene3D" id="3.40.50.2300">
    <property type="match status" value="2"/>
</dbReference>
<evidence type="ECO:0000313" key="5">
    <source>
        <dbReference type="Proteomes" id="UP000618818"/>
    </source>
</evidence>
<gene>
    <name evidence="4" type="ORF">IEZ26_06450</name>
</gene>
<comment type="caution">
    <text evidence="4">The sequence shown here is derived from an EMBL/GenBank/DDBJ whole genome shotgun (WGS) entry which is preliminary data.</text>
</comment>
<keyword evidence="5" id="KW-1185">Reference proteome</keyword>
<dbReference type="InterPro" id="IPR050555">
    <property type="entry name" value="Bact_Solute-Bind_Prot2"/>
</dbReference>
<reference evidence="4 5" key="1">
    <citation type="submission" date="2020-09" db="EMBL/GenBank/DDBJ databases">
        <title>novel species in genus Nocardioides.</title>
        <authorList>
            <person name="Zhang G."/>
        </authorList>
    </citation>
    <scope>NUCLEOTIDE SEQUENCE [LARGE SCALE GENOMIC DNA]</scope>
    <source>
        <strain evidence="4 5">KCTC 39551</strain>
    </source>
</reference>
<comment type="subcellular location">
    <subcellularLocation>
        <location evidence="1">Cell envelope</location>
    </subcellularLocation>
</comment>
<dbReference type="SUPFAM" id="SSF53822">
    <property type="entry name" value="Periplasmic binding protein-like I"/>
    <property type="match status" value="1"/>
</dbReference>
<organism evidence="4 5">
    <name type="scientific">Nocardioides cavernae</name>
    <dbReference type="NCBI Taxonomy" id="1921566"/>
    <lineage>
        <taxon>Bacteria</taxon>
        <taxon>Bacillati</taxon>
        <taxon>Actinomycetota</taxon>
        <taxon>Actinomycetes</taxon>
        <taxon>Propionibacteriales</taxon>
        <taxon>Nocardioidaceae</taxon>
        <taxon>Nocardioides</taxon>
    </lineage>
</organism>
<evidence type="ECO:0000256" key="2">
    <source>
        <dbReference type="SAM" id="MobiDB-lite"/>
    </source>
</evidence>
<feature type="compositionally biased region" description="Polar residues" evidence="2">
    <location>
        <begin position="319"/>
        <end position="333"/>
    </location>
</feature>
<dbReference type="PANTHER" id="PTHR30036">
    <property type="entry name" value="D-XYLOSE-BINDING PERIPLASMIC PROTEIN"/>
    <property type="match status" value="1"/>
</dbReference>
<dbReference type="InterPro" id="IPR025997">
    <property type="entry name" value="SBP_2_dom"/>
</dbReference>
<evidence type="ECO:0000259" key="3">
    <source>
        <dbReference type="Pfam" id="PF13407"/>
    </source>
</evidence>
<dbReference type="EMBL" id="JACXYZ010000001">
    <property type="protein sequence ID" value="MBD3924255.1"/>
    <property type="molecule type" value="Genomic_DNA"/>
</dbReference>
<proteinExistence type="predicted"/>
<evidence type="ECO:0000313" key="4">
    <source>
        <dbReference type="EMBL" id="MBD3924255.1"/>
    </source>
</evidence>
<dbReference type="Pfam" id="PF13407">
    <property type="entry name" value="Peripla_BP_4"/>
    <property type="match status" value="1"/>
</dbReference>
<dbReference type="Proteomes" id="UP000618818">
    <property type="component" value="Unassembled WGS sequence"/>
</dbReference>
<dbReference type="RefSeq" id="WP_191194042.1">
    <property type="nucleotide sequence ID" value="NZ_JACXYZ010000001.1"/>
</dbReference>
<name>A0ABR8NAP8_9ACTN</name>
<evidence type="ECO:0000256" key="1">
    <source>
        <dbReference type="ARBA" id="ARBA00004196"/>
    </source>
</evidence>
<accession>A0ABR8NAP8</accession>
<sequence>MSVSRDVDPSTWCGDKELKVGLADGVGGNPWRQITKKVVELEVAKCPALDQELLYTNANGDPQKASSDIASQVSQGVDVLLVYADFGAAELPALRAATAAGVTVVPYSADPGGKVGQDYSAKIVGAYGDLGADLGNWLTETLSGKGNVVFLGGIPGAPSSGSIMEGITSSLEDQPDMKLLQDEPVTTNWNKVDTQKAINGLLAKYPEIDGIMTDYGVTAVAAIDAFQAAGKPVPPIATFASNNELGCKWVDAKTGGDAFPIFSLDSSNDVSMMALRLAVPLANGEDGATLQQFRFPPFLDSEAGQDPKCDRNLPPDADLSSSLTPEQLSEVFN</sequence>
<feature type="region of interest" description="Disordered" evidence="2">
    <location>
        <begin position="301"/>
        <end position="333"/>
    </location>
</feature>